<feature type="transmembrane region" description="Helical" evidence="1">
    <location>
        <begin position="328"/>
        <end position="349"/>
    </location>
</feature>
<dbReference type="PANTHER" id="PTHR31061">
    <property type="entry name" value="LD22376P"/>
    <property type="match status" value="1"/>
</dbReference>
<keyword evidence="4" id="KW-1185">Reference proteome</keyword>
<comment type="caution">
    <text evidence="3">The sequence shown here is derived from an EMBL/GenBank/DDBJ whole genome shotgun (WGS) entry which is preliminary data.</text>
</comment>
<feature type="transmembrane region" description="Helical" evidence="1">
    <location>
        <begin position="135"/>
        <end position="153"/>
    </location>
</feature>
<dbReference type="AlphaFoldDB" id="A0A9X2HW99"/>
<feature type="transmembrane region" description="Helical" evidence="1">
    <location>
        <begin position="46"/>
        <end position="64"/>
    </location>
</feature>
<evidence type="ECO:0000313" key="3">
    <source>
        <dbReference type="EMBL" id="MCP8899335.1"/>
    </source>
</evidence>
<feature type="domain" description="Heparan-alpha-glucosaminide N-acetyltransferase catalytic" evidence="2">
    <location>
        <begin position="5"/>
        <end position="212"/>
    </location>
</feature>
<dbReference type="RefSeq" id="WP_253967586.1">
    <property type="nucleotide sequence ID" value="NZ_JAMFTH010000001.1"/>
</dbReference>
<evidence type="ECO:0000256" key="1">
    <source>
        <dbReference type="SAM" id="Phobius"/>
    </source>
</evidence>
<keyword evidence="1" id="KW-1133">Transmembrane helix</keyword>
<reference evidence="3" key="2">
    <citation type="submission" date="2023-01" db="EMBL/GenBank/DDBJ databases">
        <title>Gilvimarinus xylanilyticus HB14 isolated from Caulerpa lentillifera aquaculture base in Hainan, China.</title>
        <authorList>
            <person name="Zhang Y.-J."/>
        </authorList>
    </citation>
    <scope>NUCLEOTIDE SEQUENCE</scope>
    <source>
        <strain evidence="3">HB14</strain>
    </source>
</reference>
<feature type="transmembrane region" description="Helical" evidence="1">
    <location>
        <begin position="222"/>
        <end position="240"/>
    </location>
</feature>
<evidence type="ECO:0000313" key="4">
    <source>
        <dbReference type="Proteomes" id="UP001139319"/>
    </source>
</evidence>
<proteinExistence type="predicted"/>
<keyword evidence="1" id="KW-0472">Membrane</keyword>
<dbReference type="Pfam" id="PF07786">
    <property type="entry name" value="HGSNAT_cat"/>
    <property type="match status" value="1"/>
</dbReference>
<dbReference type="EMBL" id="JAMFTH010000001">
    <property type="protein sequence ID" value="MCP8899335.1"/>
    <property type="molecule type" value="Genomic_DNA"/>
</dbReference>
<organism evidence="3 4">
    <name type="scientific">Gilvimarinus xylanilyticus</name>
    <dbReference type="NCBI Taxonomy" id="2944139"/>
    <lineage>
        <taxon>Bacteria</taxon>
        <taxon>Pseudomonadati</taxon>
        <taxon>Pseudomonadota</taxon>
        <taxon>Gammaproteobacteria</taxon>
        <taxon>Cellvibrionales</taxon>
        <taxon>Cellvibrionaceae</taxon>
        <taxon>Gilvimarinus</taxon>
    </lineage>
</organism>
<evidence type="ECO:0000259" key="2">
    <source>
        <dbReference type="Pfam" id="PF07786"/>
    </source>
</evidence>
<feature type="transmembrane region" description="Helical" evidence="1">
    <location>
        <begin position="107"/>
        <end position="128"/>
    </location>
</feature>
<sequence length="358" mass="39695">MAKQRYIALDAMRGLTLALMILVNTPGSWSYVYSPLLHADWHGATFTDYIFPFFLFIVGSAMFFSNRSQQAVAKSVRAVKIFKRTALMFLIGLLLNAYPFTGALDELRILGVLQRIALAYCAAAFFVWLPGAWRLAVSAVLLVGYWGLLNIAADPYSLTGNLVRQIDLALLGAEHLWQGKSVAFDPEGLLSTLPAIVNVLMGFEAARILIASDNKQRAQLALFGLGVAAILGALLWHQVFPINKSLWTSSFVLLTSGAGILTLLALVWLEKLPPAVPVLKSFTLLGKNPLFIYVLSIVWVKTYYLFSVDGVSLYQAIFEFFNGFLNPYNASLVFALLHVAVLWAIAWWLDRRKIVISI</sequence>
<dbReference type="PANTHER" id="PTHR31061:SF24">
    <property type="entry name" value="LD22376P"/>
    <property type="match status" value="1"/>
</dbReference>
<dbReference type="Proteomes" id="UP001139319">
    <property type="component" value="Unassembled WGS sequence"/>
</dbReference>
<name>A0A9X2HW99_9GAMM</name>
<feature type="transmembrane region" description="Helical" evidence="1">
    <location>
        <begin position="189"/>
        <end position="210"/>
    </location>
</feature>
<feature type="transmembrane region" description="Helical" evidence="1">
    <location>
        <begin position="290"/>
        <end position="308"/>
    </location>
</feature>
<keyword evidence="1" id="KW-0812">Transmembrane</keyword>
<gene>
    <name evidence="3" type="ORF">M6D89_08515</name>
</gene>
<reference evidence="3" key="1">
    <citation type="submission" date="2022-05" db="EMBL/GenBank/DDBJ databases">
        <authorList>
            <person name="Sun H.-N."/>
        </authorList>
    </citation>
    <scope>NUCLEOTIDE SEQUENCE</scope>
    <source>
        <strain evidence="3">HB14</strain>
    </source>
</reference>
<protein>
    <submittedName>
        <fullName evidence="3">Heparan-alpha-glucosaminide N-acetyltransferase domain-containing protein</fullName>
    </submittedName>
</protein>
<feature type="transmembrane region" description="Helical" evidence="1">
    <location>
        <begin position="85"/>
        <end position="101"/>
    </location>
</feature>
<dbReference type="InterPro" id="IPR012429">
    <property type="entry name" value="HGSNAT_cat"/>
</dbReference>
<feature type="transmembrane region" description="Helical" evidence="1">
    <location>
        <begin position="246"/>
        <end position="269"/>
    </location>
</feature>
<accession>A0A9X2HW99</accession>